<organism evidence="2 3">
    <name type="scientific">Glycine soja</name>
    <name type="common">Wild soybean</name>
    <dbReference type="NCBI Taxonomy" id="3848"/>
    <lineage>
        <taxon>Eukaryota</taxon>
        <taxon>Viridiplantae</taxon>
        <taxon>Streptophyta</taxon>
        <taxon>Embryophyta</taxon>
        <taxon>Tracheophyta</taxon>
        <taxon>Spermatophyta</taxon>
        <taxon>Magnoliopsida</taxon>
        <taxon>eudicotyledons</taxon>
        <taxon>Gunneridae</taxon>
        <taxon>Pentapetalae</taxon>
        <taxon>rosids</taxon>
        <taxon>fabids</taxon>
        <taxon>Fabales</taxon>
        <taxon>Fabaceae</taxon>
        <taxon>Papilionoideae</taxon>
        <taxon>50 kb inversion clade</taxon>
        <taxon>NPAAA clade</taxon>
        <taxon>indigoferoid/millettioid clade</taxon>
        <taxon>Phaseoleae</taxon>
        <taxon>Glycine</taxon>
        <taxon>Glycine subgen. Soja</taxon>
    </lineage>
</organism>
<evidence type="ECO:0000256" key="1">
    <source>
        <dbReference type="SAM" id="MobiDB-lite"/>
    </source>
</evidence>
<name>A0A445JL37_GLYSO</name>
<dbReference type="Proteomes" id="UP000289340">
    <property type="component" value="Chromosome 8"/>
</dbReference>
<dbReference type="EMBL" id="QZWG01000008">
    <property type="protein sequence ID" value="RZB99163.1"/>
    <property type="molecule type" value="Genomic_DNA"/>
</dbReference>
<dbReference type="AlphaFoldDB" id="A0A445JL37"/>
<sequence>MPVAGGAFSYLRVTFGVPKPSVASYLSQELLAEQEVDRVHGLLAQPPVKLNNMLVISLSMKLKEENCSIGFSRPPINRNKNPFSYGSMEKQRRHSLVLLLPFLSLWCLTDENLCHNLEGNAGALINFEVLDFLRAKGASQDPTRVIAKLAQFEYKLLILNYTQMFLLYNSWRIENAMRIQRIRLLQYLLKKRKSGVHSSRESVISPNSNIRLRSVETALGTKGKCEIVVVLFYVSISSPPSSFPSFEMGSRQDSPTVAKPSNTITSSKDGGSSQYCIIIVILQRILLGERAVYAMMLVFPPEFSPLKTILFGNPSQDTVEPLMEALVEDYKDENEINESRQFIGGVLDLEKRINRLDTLT</sequence>
<feature type="region of interest" description="Disordered" evidence="1">
    <location>
        <begin position="245"/>
        <end position="270"/>
    </location>
</feature>
<evidence type="ECO:0000313" key="2">
    <source>
        <dbReference type="EMBL" id="RZB99163.1"/>
    </source>
</evidence>
<comment type="caution">
    <text evidence="2">The sequence shown here is derived from an EMBL/GenBank/DDBJ whole genome shotgun (WGS) entry which is preliminary data.</text>
</comment>
<evidence type="ECO:0000313" key="3">
    <source>
        <dbReference type="Proteomes" id="UP000289340"/>
    </source>
</evidence>
<gene>
    <name evidence="2" type="ORF">D0Y65_021869</name>
</gene>
<accession>A0A445JL37</accession>
<proteinExistence type="predicted"/>
<protein>
    <submittedName>
        <fullName evidence="2">Uncharacterized protein</fullName>
    </submittedName>
</protein>
<feature type="compositionally biased region" description="Polar residues" evidence="1">
    <location>
        <begin position="251"/>
        <end position="270"/>
    </location>
</feature>
<reference evidence="2 3" key="1">
    <citation type="submission" date="2018-09" db="EMBL/GenBank/DDBJ databases">
        <title>A high-quality reference genome of wild soybean provides a powerful tool to mine soybean genomes.</title>
        <authorList>
            <person name="Xie M."/>
            <person name="Chung C.Y.L."/>
            <person name="Li M.-W."/>
            <person name="Wong F.-L."/>
            <person name="Chan T.-F."/>
            <person name="Lam H.-M."/>
        </authorList>
    </citation>
    <scope>NUCLEOTIDE SEQUENCE [LARGE SCALE GENOMIC DNA]</scope>
    <source>
        <strain evidence="3">cv. W05</strain>
        <tissue evidence="2">Hypocotyl of etiolated seedlings</tissue>
    </source>
</reference>
<keyword evidence="3" id="KW-1185">Reference proteome</keyword>